<dbReference type="SMART" id="SM01360">
    <property type="entry name" value="A2M"/>
    <property type="match status" value="1"/>
</dbReference>
<evidence type="ECO:0000256" key="2">
    <source>
        <dbReference type="ARBA" id="ARBA00022729"/>
    </source>
</evidence>
<evidence type="ECO:0000256" key="3">
    <source>
        <dbReference type="ARBA" id="ARBA00022966"/>
    </source>
</evidence>
<dbReference type="Gene3D" id="2.60.40.1120">
    <property type="entry name" value="Carboxypeptidase-like, regulatory domain"/>
    <property type="match status" value="1"/>
</dbReference>
<dbReference type="Pfam" id="PF00207">
    <property type="entry name" value="A2M"/>
    <property type="match status" value="1"/>
</dbReference>
<dbReference type="GO" id="GO:0030246">
    <property type="term" value="F:carbohydrate binding"/>
    <property type="evidence" value="ECO:0007669"/>
    <property type="project" value="InterPro"/>
</dbReference>
<dbReference type="InterPro" id="IPR011626">
    <property type="entry name" value="Alpha-macroglobulin_TED"/>
</dbReference>
<dbReference type="CDD" id="cd02891">
    <property type="entry name" value="A2M_like"/>
    <property type="match status" value="1"/>
</dbReference>
<dbReference type="SUPFAM" id="SSF48239">
    <property type="entry name" value="Terpenoid cyclases/Protein prenyltransferases"/>
    <property type="match status" value="1"/>
</dbReference>
<dbReference type="Pfam" id="PF13620">
    <property type="entry name" value="CarboxypepD_reg"/>
    <property type="match status" value="1"/>
</dbReference>
<evidence type="ECO:0000256" key="1">
    <source>
        <dbReference type="ARBA" id="ARBA00010556"/>
    </source>
</evidence>
<dbReference type="InterPro" id="IPR001599">
    <property type="entry name" value="Macroglobln_a2"/>
</dbReference>
<dbReference type="InterPro" id="IPR002890">
    <property type="entry name" value="MG2"/>
</dbReference>
<dbReference type="InterPro" id="IPR050473">
    <property type="entry name" value="A2M/Complement_sys"/>
</dbReference>
<dbReference type="InterPro" id="IPR036595">
    <property type="entry name" value="A-macroglobulin_rcpt-bd_sf"/>
</dbReference>
<feature type="signal peptide" evidence="4">
    <location>
        <begin position="1"/>
        <end position="26"/>
    </location>
</feature>
<protein>
    <recommendedName>
        <fullName evidence="5">Alpha-2-macroglobulin domain-containing protein</fullName>
    </recommendedName>
</protein>
<feature type="domain" description="Alpha-2-macroglobulin" evidence="5">
    <location>
        <begin position="937"/>
        <end position="1026"/>
    </location>
</feature>
<keyword evidence="3" id="KW-0882">Thioester bond</keyword>
<evidence type="ECO:0000259" key="5">
    <source>
        <dbReference type="SMART" id="SM01360"/>
    </source>
</evidence>
<sequence length="1615" mass="180949">MIFISINKHLLSCLLLSFVLFNASFAQEKLEQKLTSFNRIVGQEKVYVQTDRTFYKLGQSIWFSVYILDETLLLSKKSRFVRVELIDPSGAVQQSILLASDSTNLVAGDFLIDEKKRGGWYTLRVHTDWMEKTTQAYFEKSINIQSVVYSNLLMELDFERESYGAGSTVRASLALKNLSNEAIQTKKINYTIILDGKPIARETTQTDVEGKALVEFRLPNVLKSADGLINIKLKYQEIVESISRSIPIVLNQVDLQLLPEGGNYVPGLAQKVAFIAKDEFGAPVDVEGIVRLGEDTVRLFRSYHQGMGSFDFTPKETTKAYTIQITEPAGMRSELPFDWTSQKGNLSLNLLEQDQKGLTVNLLAAEEKEVSLCVQMQGTLPFYHRFKTKQGNNKVYIPTDSLPIGIAQVTVFDANLQAQTERLVFVNQHKQLYIKVTTNKTSYQPKEEVVLGLEVRDQDSMPVQGNFSLAVVDEKNLSLADDKQHHILSQILLGADLKGEIYEPSFYFDPKEPKADTALDYVLLTHGWRRFEWQDLVEKEAIDWQKSIKELKEKCFIKGLATVNEIPLRNQLVLFGHSPKENAFSPKKRAITWTRTDDKGAFMLEKELLTFPSYLSSNYRGAWSSAFLGQAATGVYTSKLIENERRTPYASSTNSDDYESLYGNGSYYRRNSSNSSYYKDRAPSVDVFYSNSTWQGSRHQHKAGVATKGVLRGNVYDSEEGLSYATVVLTQDDLIIHSMETDMEGNYRFDGVNPGTYTITVMYIGYESYSTTLTLGTNRGDDVSVYIATATLLDAIVDADGNRGVVTVTASTYSLDAMSVGSLASLSRNSLAGSLSRSFSAMARHKKTTLSAVKSTNNVTQRGITKPQPVKYRSNLGGGSYGPSNRYHFLDEQMDWNISSSIRFEVTEVKALTYYKARVFASFKAYKNRYQDDFDETVYWNPSIQTNAEGKANLAFLNSDATSTFRIVVEGQGKGSIGRQEQVYVTKEELELHAKLPSLITVGDTLMIPIVIKNNTTKDLKGSLKVELNSRQNLIGIYHLKIPAEGYLTQEIPLVVSKHSPKESQVMLSFSCKGHNEHSKHRLKVLKKGFPKEYGMSSTAALVQKTIQIDAPLKGSLEARFYAATNPLHGLSESILGIVRVPSGCFEQVSAKNYPNVLALQYMDAMGIKAIEQRAEILGYLKLGYDKLVAYETDLGGFEWYGDTPPHLGLTAHGLLQFHEMQSVYDGVDANMMERVTQWILDTRDGKGDFIQEGGQYGFSSKNKAITRAYVLYALSVVNALGVEKELEAATKEVLESKDLYRLGLLSLSHWNYKNKRRARELLAILQAELTSKSLKYITAESSITNSRGRSLNIEVLSIATFALLKIKSRSTLSEACREHILSQRKGGVFGNTQGTIWALKALVEYEKKYPRKQIAGEYALKINGKTVKTILYNKEINGPINLDDLAPYFKEGKNTVEISCKVKKGLVPPYSLDVNWRALLPQKDTACVVEITTKIASQNPSIGETVRLTAQLKNKSNQAQASTVALIGIPTGLSLQAWQIKALQAQKKVDYIELMDEYVVLHYRDLEPNEVHTIHLDLKTEFVGFSQASSSCAYLYYHNELKDWSAGAFLEILP</sequence>
<organism evidence="6">
    <name type="scientific">uncultured Aureispira sp</name>
    <dbReference type="NCBI Taxonomy" id="1331704"/>
    <lineage>
        <taxon>Bacteria</taxon>
        <taxon>Pseudomonadati</taxon>
        <taxon>Bacteroidota</taxon>
        <taxon>Saprospiria</taxon>
        <taxon>Saprospirales</taxon>
        <taxon>Saprospiraceae</taxon>
        <taxon>Aureispira</taxon>
        <taxon>environmental samples</taxon>
    </lineage>
</organism>
<dbReference type="Gene3D" id="2.60.40.690">
    <property type="entry name" value="Alpha-macroglobulin, receptor-binding domain"/>
    <property type="match status" value="1"/>
</dbReference>
<dbReference type="GO" id="GO:0004866">
    <property type="term" value="F:endopeptidase inhibitor activity"/>
    <property type="evidence" value="ECO:0007669"/>
    <property type="project" value="InterPro"/>
</dbReference>
<feature type="chain" id="PRO_5028425078" description="Alpha-2-macroglobulin domain-containing protein" evidence="4">
    <location>
        <begin position="27"/>
        <end position="1615"/>
    </location>
</feature>
<evidence type="ECO:0000256" key="4">
    <source>
        <dbReference type="SAM" id="SignalP"/>
    </source>
</evidence>
<dbReference type="InterPro" id="IPR013784">
    <property type="entry name" value="Carb-bd-like_fold"/>
</dbReference>
<dbReference type="InterPro" id="IPR008930">
    <property type="entry name" value="Terpenoid_cyclase/PrenylTrfase"/>
</dbReference>
<dbReference type="GO" id="GO:0005615">
    <property type="term" value="C:extracellular space"/>
    <property type="evidence" value="ECO:0007669"/>
    <property type="project" value="InterPro"/>
</dbReference>
<dbReference type="PANTHER" id="PTHR11412:SF136">
    <property type="entry name" value="CD109 ANTIGEN"/>
    <property type="match status" value="1"/>
</dbReference>
<keyword evidence="2 4" id="KW-0732">Signal</keyword>
<proteinExistence type="inferred from homology"/>
<dbReference type="Gene3D" id="2.60.40.1930">
    <property type="match status" value="1"/>
</dbReference>
<name>A0A6S6SJS6_9BACT</name>
<dbReference type="SUPFAM" id="SSF49452">
    <property type="entry name" value="Starch-binding domain-like"/>
    <property type="match status" value="1"/>
</dbReference>
<evidence type="ECO:0000313" key="6">
    <source>
        <dbReference type="EMBL" id="CAA6805151.1"/>
    </source>
</evidence>
<dbReference type="Pfam" id="PF07678">
    <property type="entry name" value="TED_complement"/>
    <property type="match status" value="1"/>
</dbReference>
<dbReference type="EMBL" id="CACVAQ010000104">
    <property type="protein sequence ID" value="CAA6805151.1"/>
    <property type="molecule type" value="Genomic_DNA"/>
</dbReference>
<comment type="similarity">
    <text evidence="1">Belongs to the protease inhibitor I39 (alpha-2-macroglobulin) family. Bacterial alpha-2-macroglobulin subfamily.</text>
</comment>
<dbReference type="Gene3D" id="1.50.10.20">
    <property type="match status" value="1"/>
</dbReference>
<dbReference type="PANTHER" id="PTHR11412">
    <property type="entry name" value="MACROGLOBULIN / COMPLEMENT"/>
    <property type="match status" value="1"/>
</dbReference>
<dbReference type="Pfam" id="PF01835">
    <property type="entry name" value="MG2"/>
    <property type="match status" value="1"/>
</dbReference>
<gene>
    <name evidence="6" type="ORF">HELGO_WM33789</name>
</gene>
<accession>A0A6S6SJS6</accession>
<dbReference type="SMART" id="SM01419">
    <property type="entry name" value="Thiol-ester_cl"/>
    <property type="match status" value="1"/>
</dbReference>
<reference evidence="6" key="1">
    <citation type="submission" date="2020-01" db="EMBL/GenBank/DDBJ databases">
        <authorList>
            <person name="Meier V. D."/>
            <person name="Meier V D."/>
        </authorList>
    </citation>
    <scope>NUCLEOTIDE SEQUENCE</scope>
    <source>
        <strain evidence="6">HLG_WM_MAG_10</strain>
    </source>
</reference>
<dbReference type="InterPro" id="IPR047565">
    <property type="entry name" value="Alpha-macroglob_thiol-ester_cl"/>
</dbReference>